<feature type="region of interest" description="Disordered" evidence="1">
    <location>
        <begin position="292"/>
        <end position="319"/>
    </location>
</feature>
<keyword evidence="2" id="KW-0472">Membrane</keyword>
<dbReference type="PROSITE" id="PS00018">
    <property type="entry name" value="EF_HAND_1"/>
    <property type="match status" value="1"/>
</dbReference>
<evidence type="ECO:0000313" key="4">
    <source>
        <dbReference type="EMBL" id="TDV36092.1"/>
    </source>
</evidence>
<proteinExistence type="predicted"/>
<evidence type="ECO:0000256" key="1">
    <source>
        <dbReference type="SAM" id="MobiDB-lite"/>
    </source>
</evidence>
<dbReference type="Proteomes" id="UP000294927">
    <property type="component" value="Unassembled WGS sequence"/>
</dbReference>
<evidence type="ECO:0000259" key="3">
    <source>
        <dbReference type="Pfam" id="PF00656"/>
    </source>
</evidence>
<dbReference type="GO" id="GO:0006508">
    <property type="term" value="P:proteolysis"/>
    <property type="evidence" value="ECO:0007669"/>
    <property type="project" value="InterPro"/>
</dbReference>
<dbReference type="InterPro" id="IPR029030">
    <property type="entry name" value="Caspase-like_dom_sf"/>
</dbReference>
<comment type="caution">
    <text evidence="4">The sequence shown here is derived from an EMBL/GenBank/DDBJ whole genome shotgun (WGS) entry which is preliminary data.</text>
</comment>
<feature type="compositionally biased region" description="Polar residues" evidence="1">
    <location>
        <begin position="295"/>
        <end position="311"/>
    </location>
</feature>
<sequence length="391" mass="41339">MRAALLIATDIHGDDTFSRLGSPSRDVHALAGVLGDRGIGNFEITVSRNRPSHEIKVAANELFSRAGRNDQVLVYLSGHGVKDEAGRLQFATVDTRRDLLASTAVSAAFLRELIDHSAVRSVVVWLDCCYGGAFPPGAIPKAMGDVDVPDQLGRGCVVMTASTHIQYAYERGAGSSSSAQPQRSVFTEAIVRGLGTGEADLNTDGVIDSDELYEYVYDRVTASMPEQTPTCARQGVGKIIIARTPNTLTERLLIPTWSGHSTTIPKWTYYLAVAAALSVVVLVALVVLDKDRPNSPGTGEGPTTKSSTEISPGSPPGRFPSAASTIVDEAIFVGRPADVAAAKLEDAGLVPAVVDQFGDPPEDLASCVVVEVSPVGRRVAGTKIVVRCEVE</sequence>
<feature type="transmembrane region" description="Helical" evidence="2">
    <location>
        <begin position="267"/>
        <end position="288"/>
    </location>
</feature>
<gene>
    <name evidence="4" type="ORF">CLV71_13270</name>
</gene>
<name>A0A4R7UU62_9PSEU</name>
<dbReference type="NCBIfam" id="NF047832">
    <property type="entry name" value="caspase_w_EACC1"/>
    <property type="match status" value="1"/>
</dbReference>
<feature type="domain" description="Peptidase C14 caspase" evidence="3">
    <location>
        <begin position="2"/>
        <end position="233"/>
    </location>
</feature>
<evidence type="ECO:0000313" key="5">
    <source>
        <dbReference type="Proteomes" id="UP000294927"/>
    </source>
</evidence>
<dbReference type="AlphaFoldDB" id="A0A4R7UU62"/>
<keyword evidence="5" id="KW-1185">Reference proteome</keyword>
<dbReference type="Pfam" id="PF00656">
    <property type="entry name" value="Peptidase_C14"/>
    <property type="match status" value="1"/>
</dbReference>
<accession>A0A4R7UU62</accession>
<keyword evidence="2" id="KW-0812">Transmembrane</keyword>
<dbReference type="GO" id="GO:0004197">
    <property type="term" value="F:cysteine-type endopeptidase activity"/>
    <property type="evidence" value="ECO:0007669"/>
    <property type="project" value="InterPro"/>
</dbReference>
<dbReference type="InterPro" id="IPR018247">
    <property type="entry name" value="EF_Hand_1_Ca_BS"/>
</dbReference>
<dbReference type="InterPro" id="IPR011600">
    <property type="entry name" value="Pept_C14_caspase"/>
</dbReference>
<evidence type="ECO:0000256" key="2">
    <source>
        <dbReference type="SAM" id="Phobius"/>
    </source>
</evidence>
<dbReference type="EMBL" id="SOCP01000032">
    <property type="protein sequence ID" value="TDV36092.1"/>
    <property type="molecule type" value="Genomic_DNA"/>
</dbReference>
<reference evidence="4 5" key="1">
    <citation type="submission" date="2019-03" db="EMBL/GenBank/DDBJ databases">
        <title>Genomic Encyclopedia of Archaeal and Bacterial Type Strains, Phase II (KMG-II): from individual species to whole genera.</title>
        <authorList>
            <person name="Goeker M."/>
        </authorList>
    </citation>
    <scope>NUCLEOTIDE SEQUENCE [LARGE SCALE GENOMIC DNA]</scope>
    <source>
        <strain evidence="4 5">DSM 45499</strain>
    </source>
</reference>
<organism evidence="4 5">
    <name type="scientific">Actinophytocola oryzae</name>
    <dbReference type="NCBI Taxonomy" id="502181"/>
    <lineage>
        <taxon>Bacteria</taxon>
        <taxon>Bacillati</taxon>
        <taxon>Actinomycetota</taxon>
        <taxon>Actinomycetes</taxon>
        <taxon>Pseudonocardiales</taxon>
        <taxon>Pseudonocardiaceae</taxon>
    </lineage>
</organism>
<keyword evidence="2" id="KW-1133">Transmembrane helix</keyword>
<dbReference type="SUPFAM" id="SSF52129">
    <property type="entry name" value="Caspase-like"/>
    <property type="match status" value="1"/>
</dbReference>
<dbReference type="RefSeq" id="WP_166664533.1">
    <property type="nucleotide sequence ID" value="NZ_SOCP01000032.1"/>
</dbReference>
<protein>
    <submittedName>
        <fullName evidence="4">Caspase domain-containing protein</fullName>
    </submittedName>
</protein>
<dbReference type="Gene3D" id="3.40.50.1460">
    <property type="match status" value="1"/>
</dbReference>